<dbReference type="InterPro" id="IPR037231">
    <property type="entry name" value="NAP-like_sf"/>
</dbReference>
<feature type="region of interest" description="Disordered" evidence="1">
    <location>
        <begin position="1"/>
        <end position="21"/>
    </location>
</feature>
<protein>
    <submittedName>
        <fullName evidence="2">Uncharacterized protein</fullName>
    </submittedName>
</protein>
<feature type="compositionally biased region" description="Polar residues" evidence="1">
    <location>
        <begin position="218"/>
        <end position="230"/>
    </location>
</feature>
<evidence type="ECO:0000313" key="2">
    <source>
        <dbReference type="EMBL" id="KAF8472196.1"/>
    </source>
</evidence>
<organism evidence="2 3">
    <name type="scientific">Russula ochroleuca</name>
    <dbReference type="NCBI Taxonomy" id="152965"/>
    <lineage>
        <taxon>Eukaryota</taxon>
        <taxon>Fungi</taxon>
        <taxon>Dikarya</taxon>
        <taxon>Basidiomycota</taxon>
        <taxon>Agaricomycotina</taxon>
        <taxon>Agaricomycetes</taxon>
        <taxon>Russulales</taxon>
        <taxon>Russulaceae</taxon>
        <taxon>Russula</taxon>
    </lineage>
</organism>
<dbReference type="OrthoDB" id="27325at2759"/>
<name>A0A9P5K072_9AGAM</name>
<feature type="compositionally biased region" description="Polar residues" evidence="1">
    <location>
        <begin position="191"/>
        <end position="200"/>
    </location>
</feature>
<gene>
    <name evidence="2" type="ORF">DFH94DRAFT_810403</name>
</gene>
<dbReference type="Gene3D" id="3.30.1120.90">
    <property type="entry name" value="Nucleosome assembly protein"/>
    <property type="match status" value="1"/>
</dbReference>
<dbReference type="EMBL" id="WHVB01000021">
    <property type="protein sequence ID" value="KAF8472196.1"/>
    <property type="molecule type" value="Genomic_DNA"/>
</dbReference>
<feature type="region of interest" description="Disordered" evidence="1">
    <location>
        <begin position="191"/>
        <end position="237"/>
    </location>
</feature>
<dbReference type="SUPFAM" id="SSF143113">
    <property type="entry name" value="NAP-like"/>
    <property type="match status" value="1"/>
</dbReference>
<reference evidence="2" key="2">
    <citation type="journal article" date="2020" name="Nat. Commun.">
        <title>Large-scale genome sequencing of mycorrhizal fungi provides insights into the early evolution of symbiotic traits.</title>
        <authorList>
            <person name="Miyauchi S."/>
            <person name="Kiss E."/>
            <person name="Kuo A."/>
            <person name="Drula E."/>
            <person name="Kohler A."/>
            <person name="Sanchez-Garcia M."/>
            <person name="Morin E."/>
            <person name="Andreopoulos B."/>
            <person name="Barry K.W."/>
            <person name="Bonito G."/>
            <person name="Buee M."/>
            <person name="Carver A."/>
            <person name="Chen C."/>
            <person name="Cichocki N."/>
            <person name="Clum A."/>
            <person name="Culley D."/>
            <person name="Crous P.W."/>
            <person name="Fauchery L."/>
            <person name="Girlanda M."/>
            <person name="Hayes R.D."/>
            <person name="Keri Z."/>
            <person name="LaButti K."/>
            <person name="Lipzen A."/>
            <person name="Lombard V."/>
            <person name="Magnuson J."/>
            <person name="Maillard F."/>
            <person name="Murat C."/>
            <person name="Nolan M."/>
            <person name="Ohm R.A."/>
            <person name="Pangilinan J."/>
            <person name="Pereira M.F."/>
            <person name="Perotto S."/>
            <person name="Peter M."/>
            <person name="Pfister S."/>
            <person name="Riley R."/>
            <person name="Sitrit Y."/>
            <person name="Stielow J.B."/>
            <person name="Szollosi G."/>
            <person name="Zifcakova L."/>
            <person name="Stursova M."/>
            <person name="Spatafora J.W."/>
            <person name="Tedersoo L."/>
            <person name="Vaario L.M."/>
            <person name="Yamada A."/>
            <person name="Yan M."/>
            <person name="Wang P."/>
            <person name="Xu J."/>
            <person name="Bruns T."/>
            <person name="Baldrian P."/>
            <person name="Vilgalys R."/>
            <person name="Dunand C."/>
            <person name="Henrissat B."/>
            <person name="Grigoriev I.V."/>
            <person name="Hibbett D."/>
            <person name="Nagy L.G."/>
            <person name="Martin F.M."/>
        </authorList>
    </citation>
    <scope>NUCLEOTIDE SEQUENCE</scope>
    <source>
        <strain evidence="2">Prilba</strain>
    </source>
</reference>
<reference evidence="2" key="1">
    <citation type="submission" date="2019-10" db="EMBL/GenBank/DDBJ databases">
        <authorList>
            <consortium name="DOE Joint Genome Institute"/>
            <person name="Kuo A."/>
            <person name="Miyauchi S."/>
            <person name="Kiss E."/>
            <person name="Drula E."/>
            <person name="Kohler A."/>
            <person name="Sanchez-Garcia M."/>
            <person name="Andreopoulos B."/>
            <person name="Barry K.W."/>
            <person name="Bonito G."/>
            <person name="Buee M."/>
            <person name="Carver A."/>
            <person name="Chen C."/>
            <person name="Cichocki N."/>
            <person name="Clum A."/>
            <person name="Culley D."/>
            <person name="Crous P.W."/>
            <person name="Fauchery L."/>
            <person name="Girlanda M."/>
            <person name="Hayes R."/>
            <person name="Keri Z."/>
            <person name="LaButti K."/>
            <person name="Lipzen A."/>
            <person name="Lombard V."/>
            <person name="Magnuson J."/>
            <person name="Maillard F."/>
            <person name="Morin E."/>
            <person name="Murat C."/>
            <person name="Nolan M."/>
            <person name="Ohm R."/>
            <person name="Pangilinan J."/>
            <person name="Pereira M."/>
            <person name="Perotto S."/>
            <person name="Peter M."/>
            <person name="Riley R."/>
            <person name="Sitrit Y."/>
            <person name="Stielow B."/>
            <person name="Szollosi G."/>
            <person name="Zifcakova L."/>
            <person name="Stursova M."/>
            <person name="Spatafora J.W."/>
            <person name="Tedersoo L."/>
            <person name="Vaario L.-M."/>
            <person name="Yamada A."/>
            <person name="Yan M."/>
            <person name="Wang P."/>
            <person name="Xu J."/>
            <person name="Bruns T."/>
            <person name="Baldrian P."/>
            <person name="Vilgalys R."/>
            <person name="Henrissat B."/>
            <person name="Grigoriev I.V."/>
            <person name="Hibbett D."/>
            <person name="Nagy L.G."/>
            <person name="Martin F.M."/>
        </authorList>
    </citation>
    <scope>NUCLEOTIDE SEQUENCE</scope>
    <source>
        <strain evidence="2">Prilba</strain>
    </source>
</reference>
<keyword evidence="3" id="KW-1185">Reference proteome</keyword>
<sequence>MSSTPQPASIIPQTAPNPQNIPTQAPIFAGLPPNGLVHCKEDLPFFYDSQEFRLHRAYQMCLCALIYATDGPTTEELEASATQSTKDDADENPLVVPSSTIAAATLAHLSTSPTCVSSTFPLANPSPSSSSFSSNEIFENGVLKKNYVYRKDVGYGGDFVYGRAIGTDKVKDEKDLTMEFENETSIQIARKSTPNRSFFNSPPDELRPERPARHHGRTCQTPAQSWSSTREIWVGKS</sequence>
<dbReference type="AlphaFoldDB" id="A0A9P5K072"/>
<accession>A0A9P5K072</accession>
<evidence type="ECO:0000313" key="3">
    <source>
        <dbReference type="Proteomes" id="UP000759537"/>
    </source>
</evidence>
<evidence type="ECO:0000256" key="1">
    <source>
        <dbReference type="SAM" id="MobiDB-lite"/>
    </source>
</evidence>
<comment type="caution">
    <text evidence="2">The sequence shown here is derived from an EMBL/GenBank/DDBJ whole genome shotgun (WGS) entry which is preliminary data.</text>
</comment>
<proteinExistence type="predicted"/>
<dbReference type="Proteomes" id="UP000759537">
    <property type="component" value="Unassembled WGS sequence"/>
</dbReference>